<sequence length="110" mass="11934">MTSFSLFRLAIGSAKCGYGFKFTLYYRLHIESKDNDGRMPLWQAAGNGHEVIFQAARRQKGAAIASKDDYGRTPLSEAATNGHEALMAKSAKCLAPIPNVAAKGVPFFHA</sequence>
<reference evidence="2" key="1">
    <citation type="submission" date="2018-12" db="EMBL/GenBank/DDBJ databases">
        <title>The complete genome of Metarhizium rileyi, a key fungal pathogen of Lepidoptera.</title>
        <authorList>
            <person name="Binneck E."/>
            <person name="Lastra C.C.L."/>
            <person name="Sosa-Gomez D.R."/>
        </authorList>
    </citation>
    <scope>NUCLEOTIDE SEQUENCE [LARGE SCALE GENOMIC DNA]</scope>
    <source>
        <strain evidence="2">Cep018-CH2</strain>
    </source>
</reference>
<dbReference type="Gene3D" id="1.25.40.20">
    <property type="entry name" value="Ankyrin repeat-containing domain"/>
    <property type="match status" value="1"/>
</dbReference>
<dbReference type="InterPro" id="IPR002110">
    <property type="entry name" value="Ankyrin_rpt"/>
</dbReference>
<organism evidence="1 2">
    <name type="scientific">Metarhizium rileyi (strain RCEF 4871)</name>
    <name type="common">Nomuraea rileyi</name>
    <dbReference type="NCBI Taxonomy" id="1649241"/>
    <lineage>
        <taxon>Eukaryota</taxon>
        <taxon>Fungi</taxon>
        <taxon>Dikarya</taxon>
        <taxon>Ascomycota</taxon>
        <taxon>Pezizomycotina</taxon>
        <taxon>Sordariomycetes</taxon>
        <taxon>Hypocreomycetidae</taxon>
        <taxon>Hypocreales</taxon>
        <taxon>Clavicipitaceae</taxon>
        <taxon>Metarhizium</taxon>
    </lineage>
</organism>
<comment type="caution">
    <text evidence="1">The sequence shown here is derived from an EMBL/GenBank/DDBJ whole genome shotgun (WGS) entry which is preliminary data.</text>
</comment>
<protein>
    <submittedName>
        <fullName evidence="1">Uncharacterized protein</fullName>
    </submittedName>
</protein>
<proteinExistence type="predicted"/>
<dbReference type="InterPro" id="IPR036770">
    <property type="entry name" value="Ankyrin_rpt-contain_sf"/>
</dbReference>
<dbReference type="AlphaFoldDB" id="A0A5C6G495"/>
<evidence type="ECO:0000313" key="2">
    <source>
        <dbReference type="Proteomes" id="UP000317257"/>
    </source>
</evidence>
<dbReference type="SUPFAM" id="SSF48403">
    <property type="entry name" value="Ankyrin repeat"/>
    <property type="match status" value="1"/>
</dbReference>
<dbReference type="EMBL" id="SBHS01000025">
    <property type="protein sequence ID" value="TWU72705.1"/>
    <property type="molecule type" value="Genomic_DNA"/>
</dbReference>
<dbReference type="Pfam" id="PF12796">
    <property type="entry name" value="Ank_2"/>
    <property type="match status" value="1"/>
</dbReference>
<evidence type="ECO:0000313" key="1">
    <source>
        <dbReference type="EMBL" id="TWU72705.1"/>
    </source>
</evidence>
<name>A0A5C6G495_METRR</name>
<dbReference type="Proteomes" id="UP000317257">
    <property type="component" value="Unassembled WGS sequence"/>
</dbReference>
<gene>
    <name evidence="1" type="ORF">ED733_004083</name>
</gene>
<accession>A0A5C6G495</accession>